<accession>A0A154PRR6</accession>
<dbReference type="Proteomes" id="UP000076502">
    <property type="component" value="Unassembled WGS sequence"/>
</dbReference>
<gene>
    <name evidence="1" type="ORF">WN55_07206</name>
</gene>
<dbReference type="AlphaFoldDB" id="A0A154PRR6"/>
<proteinExistence type="predicted"/>
<evidence type="ECO:0000313" key="1">
    <source>
        <dbReference type="EMBL" id="KZC14563.1"/>
    </source>
</evidence>
<name>A0A154PRR6_DUFNO</name>
<reference evidence="1 2" key="1">
    <citation type="submission" date="2015-07" db="EMBL/GenBank/DDBJ databases">
        <title>The genome of Dufourea novaeangliae.</title>
        <authorList>
            <person name="Pan H."/>
            <person name="Kapheim K."/>
        </authorList>
    </citation>
    <scope>NUCLEOTIDE SEQUENCE [LARGE SCALE GENOMIC DNA]</scope>
    <source>
        <strain evidence="1">0120121106</strain>
        <tissue evidence="1">Whole body</tissue>
    </source>
</reference>
<dbReference type="EMBL" id="KQ435090">
    <property type="protein sequence ID" value="KZC14563.1"/>
    <property type="molecule type" value="Genomic_DNA"/>
</dbReference>
<evidence type="ECO:0000313" key="2">
    <source>
        <dbReference type="Proteomes" id="UP000076502"/>
    </source>
</evidence>
<protein>
    <submittedName>
        <fullName evidence="1">Uncharacterized protein</fullName>
    </submittedName>
</protein>
<keyword evidence="2" id="KW-1185">Reference proteome</keyword>
<sequence length="53" mass="5824">MIIADSCMGSNETGFAPVSNNSCTISLDALDLTANSKHVWNKNYTLVIEFSLW</sequence>
<organism evidence="1 2">
    <name type="scientific">Dufourea novaeangliae</name>
    <name type="common">Sweat bee</name>
    <dbReference type="NCBI Taxonomy" id="178035"/>
    <lineage>
        <taxon>Eukaryota</taxon>
        <taxon>Metazoa</taxon>
        <taxon>Ecdysozoa</taxon>
        <taxon>Arthropoda</taxon>
        <taxon>Hexapoda</taxon>
        <taxon>Insecta</taxon>
        <taxon>Pterygota</taxon>
        <taxon>Neoptera</taxon>
        <taxon>Endopterygota</taxon>
        <taxon>Hymenoptera</taxon>
        <taxon>Apocrita</taxon>
        <taxon>Aculeata</taxon>
        <taxon>Apoidea</taxon>
        <taxon>Anthophila</taxon>
        <taxon>Halictidae</taxon>
        <taxon>Rophitinae</taxon>
        <taxon>Dufourea</taxon>
    </lineage>
</organism>